<dbReference type="PATRIC" id="fig|1116472.3.peg.1105"/>
<proteinExistence type="predicted"/>
<reference evidence="1 2" key="1">
    <citation type="journal article" date="2013" name="Genome Announc.">
        <title>Draft Genome Sequence of the Methanotrophic Gammaproteobacterium Methyloglobulus morosus DSM 22980 Strain KoM1.</title>
        <authorList>
            <person name="Poehlein A."/>
            <person name="Deutzmann J.S."/>
            <person name="Daniel R."/>
            <person name="Simeonova D.D."/>
        </authorList>
    </citation>
    <scope>NUCLEOTIDE SEQUENCE [LARGE SCALE GENOMIC DNA]</scope>
    <source>
        <strain evidence="1 2">KoM1</strain>
    </source>
</reference>
<sequence length="69" mass="8197">MHLNDSEVDAACHYIRRHMDMHSWWPKEQPGEAKREFELMCGLALSLNVWCDRWLDAGQRKKLEKSVRG</sequence>
<organism evidence="1 2">
    <name type="scientific">Methyloglobulus morosus KoM1</name>
    <dbReference type="NCBI Taxonomy" id="1116472"/>
    <lineage>
        <taxon>Bacteria</taxon>
        <taxon>Pseudomonadati</taxon>
        <taxon>Pseudomonadota</taxon>
        <taxon>Gammaproteobacteria</taxon>
        <taxon>Methylococcales</taxon>
        <taxon>Methylococcaceae</taxon>
        <taxon>Methyloglobulus</taxon>
    </lineage>
</organism>
<comment type="caution">
    <text evidence="1">The sequence shown here is derived from an EMBL/GenBank/DDBJ whole genome shotgun (WGS) entry which is preliminary data.</text>
</comment>
<dbReference type="AlphaFoldDB" id="V5E0K9"/>
<gene>
    <name evidence="1" type="ORF">MGMO_37c00470</name>
</gene>
<dbReference type="EMBL" id="AYLO01000036">
    <property type="protein sequence ID" value="ESS73086.1"/>
    <property type="molecule type" value="Genomic_DNA"/>
</dbReference>
<name>V5E0K9_9GAMM</name>
<dbReference type="Proteomes" id="UP000017842">
    <property type="component" value="Unassembled WGS sequence"/>
</dbReference>
<dbReference type="eggNOG" id="ENOG5032BE3">
    <property type="taxonomic scope" value="Bacteria"/>
</dbReference>
<evidence type="ECO:0000313" key="2">
    <source>
        <dbReference type="Proteomes" id="UP000017842"/>
    </source>
</evidence>
<evidence type="ECO:0000313" key="1">
    <source>
        <dbReference type="EMBL" id="ESS73086.1"/>
    </source>
</evidence>
<dbReference type="OrthoDB" id="5570301at2"/>
<dbReference type="RefSeq" id="WP_023493958.1">
    <property type="nucleotide sequence ID" value="NZ_AYLO01000036.1"/>
</dbReference>
<keyword evidence="2" id="KW-1185">Reference proteome</keyword>
<accession>V5E0K9</accession>
<protein>
    <submittedName>
        <fullName evidence="1">Uncharacterized protein</fullName>
    </submittedName>
</protein>